<evidence type="ECO:0000313" key="4">
    <source>
        <dbReference type="Proteomes" id="UP000885680"/>
    </source>
</evidence>
<reference evidence="3" key="1">
    <citation type="journal article" date="2020" name="mSystems">
        <title>Genome- and Community-Level Interaction Insights into Carbon Utilization and Element Cycling Functions of Hydrothermarchaeota in Hydrothermal Sediment.</title>
        <authorList>
            <person name="Zhou Z."/>
            <person name="Liu Y."/>
            <person name="Xu W."/>
            <person name="Pan J."/>
            <person name="Luo Z.H."/>
            <person name="Li M."/>
        </authorList>
    </citation>
    <scope>NUCLEOTIDE SEQUENCE</scope>
    <source>
        <strain evidence="3">HyVt-347</strain>
    </source>
</reference>
<keyword evidence="1" id="KW-0472">Membrane</keyword>
<feature type="compositionally biased region" description="Basic and acidic residues" evidence="2">
    <location>
        <begin position="1"/>
        <end position="21"/>
    </location>
</feature>
<comment type="caution">
    <text evidence="3">The sequence shown here is derived from an EMBL/GenBank/DDBJ whole genome shotgun (WGS) entry which is preliminary data.</text>
</comment>
<dbReference type="SMART" id="SM01234">
    <property type="entry name" value="Haemolytic"/>
    <property type="match status" value="1"/>
</dbReference>
<comment type="subcellular location">
    <subcellularLocation>
        <location evidence="1">Cell membrane</location>
        <topology evidence="1">Peripheral membrane protein</topology>
        <orientation evidence="1">Cytoplasmic side</orientation>
    </subcellularLocation>
</comment>
<proteinExistence type="inferred from homology"/>
<dbReference type="NCBIfam" id="TIGR00278">
    <property type="entry name" value="membrane protein insertion efficiency factor YidD"/>
    <property type="match status" value="1"/>
</dbReference>
<name>A0A9C9NFG8_9HYPH</name>
<dbReference type="GO" id="GO:0005886">
    <property type="term" value="C:plasma membrane"/>
    <property type="evidence" value="ECO:0007669"/>
    <property type="project" value="UniProtKB-SubCell"/>
</dbReference>
<dbReference type="HAMAP" id="MF_00386">
    <property type="entry name" value="UPF0161_YidD"/>
    <property type="match status" value="1"/>
</dbReference>
<evidence type="ECO:0000256" key="1">
    <source>
        <dbReference type="HAMAP-Rule" id="MF_00386"/>
    </source>
</evidence>
<evidence type="ECO:0000313" key="3">
    <source>
        <dbReference type="EMBL" id="HEU00404.1"/>
    </source>
</evidence>
<accession>A0A9C9NFG8</accession>
<dbReference type="AlphaFoldDB" id="A0A9C9NFG8"/>
<dbReference type="Proteomes" id="UP000885680">
    <property type="component" value="Unassembled WGS sequence"/>
</dbReference>
<feature type="region of interest" description="Disordered" evidence="2">
    <location>
        <begin position="1"/>
        <end position="34"/>
    </location>
</feature>
<comment type="function">
    <text evidence="1">Could be involved in insertion of integral membrane proteins into the membrane.</text>
</comment>
<dbReference type="EMBL" id="DRGN01000123">
    <property type="protein sequence ID" value="HEU00404.1"/>
    <property type="molecule type" value="Genomic_DNA"/>
</dbReference>
<evidence type="ECO:0000256" key="2">
    <source>
        <dbReference type="SAM" id="MobiDB-lite"/>
    </source>
</evidence>
<dbReference type="PANTHER" id="PTHR33383">
    <property type="entry name" value="MEMBRANE PROTEIN INSERTION EFFICIENCY FACTOR-RELATED"/>
    <property type="match status" value="1"/>
</dbReference>
<protein>
    <recommendedName>
        <fullName evidence="1">Putative membrane protein insertion efficiency factor</fullName>
    </recommendedName>
</protein>
<dbReference type="InterPro" id="IPR002696">
    <property type="entry name" value="Membr_insert_effic_factor_YidD"/>
</dbReference>
<sequence length="112" mass="12500">MCKSDQKPDHAAPKGLRDRARPLSRNYDGPWQRTPGRLVGMALVRFYQIVFSPFVGGHCRHIPTCSEYAYEAVARHGLMRGGFLSARRVVRCGPFGTAGLDPVPTDRTEKTK</sequence>
<dbReference type="PANTHER" id="PTHR33383:SF1">
    <property type="entry name" value="MEMBRANE PROTEIN INSERTION EFFICIENCY FACTOR-RELATED"/>
    <property type="match status" value="1"/>
</dbReference>
<gene>
    <name evidence="3" type="primary">yidD</name>
    <name evidence="3" type="ORF">ENH89_08620</name>
</gene>
<comment type="similarity">
    <text evidence="1">Belongs to the UPF0161 family.</text>
</comment>
<keyword evidence="1" id="KW-1003">Cell membrane</keyword>
<dbReference type="Pfam" id="PF01809">
    <property type="entry name" value="YidD"/>
    <property type="match status" value="1"/>
</dbReference>
<organism evidence="3 4">
    <name type="scientific">Aurantimonas coralicida</name>
    <dbReference type="NCBI Taxonomy" id="182270"/>
    <lineage>
        <taxon>Bacteria</taxon>
        <taxon>Pseudomonadati</taxon>
        <taxon>Pseudomonadota</taxon>
        <taxon>Alphaproteobacteria</taxon>
        <taxon>Hyphomicrobiales</taxon>
        <taxon>Aurantimonadaceae</taxon>
        <taxon>Aurantimonas</taxon>
    </lineage>
</organism>